<gene>
    <name evidence="3" type="ORF">ALEPTO_LOCUS11125</name>
</gene>
<feature type="non-terminal residue" evidence="3">
    <location>
        <position position="679"/>
    </location>
</feature>
<name>A0A9N9HLR3_9GLOM</name>
<feature type="region of interest" description="Disordered" evidence="1">
    <location>
        <begin position="256"/>
        <end position="292"/>
    </location>
</feature>
<dbReference type="AlphaFoldDB" id="A0A9N9HLR3"/>
<dbReference type="Proteomes" id="UP000789508">
    <property type="component" value="Unassembled WGS sequence"/>
</dbReference>
<sequence length="679" mass="78051">EITVQVNDDKFDFIKLPLDAKLTEIRKTLSANSDIRMGDKVNFLNSSRKYDPKMPREYEETYNLKAILGCDNILKISGTIEPDWPEIIRINSLEYGVFFKKDGPVHAEKKKAYKIKQYPKSILAKPDIRDEEKVCRTGIDEFYLKNFFVTTKVGGKLPYLPSIDGTYISRSETHCNVAEFDKYNVKKSIKAVFNMTKAEIEPTVEFVSAVEAALESEDRYQSLKKVTEEFGEYWCEQVKIGGSILYVSKKEARTKEAATTEDVSTSTGLNFPGSIEAEGSTEKNKEKKTSNSQEREYSFIKIRGGSEEEFYDEGGFPKWLKSLKNYKKWSVVKYSKVHSIFDILGEDIQKEVAKEFKKRIVYSKVINIDNFKMDLSEPEPYVYEFPKNIDLSNTQIFITEMNDNKSDTIFASRVHYYKNKEQPVILLHRLGKLKKQQSFRTFSVKLGLILIGTSTRLNLLGQSLSQLEFENGEEQINNMNIIDDKYSAEISKHRMNINKTSLLATFVSKSKDSQINPYILKHIVRAHFVNDNENGSIKACAFCYNLESRKLDYSNKDVEFLINYSIISQVEQHQTAKLGLAQIKNKFTKSISRRLTHSKRFDVLFDDYSNLPQNNDQGRPCLENPIFVNLLLNKCPQNCPHGVFNITRDHAAFKTIIDNSSLQNATIAYFSVSTFEGEE</sequence>
<evidence type="ECO:0000313" key="3">
    <source>
        <dbReference type="EMBL" id="CAG8688470.1"/>
    </source>
</evidence>
<reference evidence="3" key="1">
    <citation type="submission" date="2021-06" db="EMBL/GenBank/DDBJ databases">
        <authorList>
            <person name="Kallberg Y."/>
            <person name="Tangrot J."/>
            <person name="Rosling A."/>
        </authorList>
    </citation>
    <scope>NUCLEOTIDE SEQUENCE</scope>
    <source>
        <strain evidence="3">FL130A</strain>
    </source>
</reference>
<proteinExistence type="predicted"/>
<keyword evidence="4" id="KW-1185">Reference proteome</keyword>
<evidence type="ECO:0000313" key="4">
    <source>
        <dbReference type="Proteomes" id="UP000789508"/>
    </source>
</evidence>
<evidence type="ECO:0000259" key="2">
    <source>
        <dbReference type="Pfam" id="PF22693"/>
    </source>
</evidence>
<accession>A0A9N9HLR3</accession>
<organism evidence="3 4">
    <name type="scientific">Ambispora leptoticha</name>
    <dbReference type="NCBI Taxonomy" id="144679"/>
    <lineage>
        <taxon>Eukaryota</taxon>
        <taxon>Fungi</taxon>
        <taxon>Fungi incertae sedis</taxon>
        <taxon>Mucoromycota</taxon>
        <taxon>Glomeromycotina</taxon>
        <taxon>Glomeromycetes</taxon>
        <taxon>Archaeosporales</taxon>
        <taxon>Ambisporaceae</taxon>
        <taxon>Ambispora</taxon>
    </lineage>
</organism>
<dbReference type="InterPro" id="IPR054586">
    <property type="entry name" value="MACPF_1_fungal"/>
</dbReference>
<comment type="caution">
    <text evidence="3">The sequence shown here is derived from an EMBL/GenBank/DDBJ whole genome shotgun (WGS) entry which is preliminary data.</text>
</comment>
<dbReference type="OrthoDB" id="2409217at2759"/>
<dbReference type="Pfam" id="PF22693">
    <property type="entry name" value="MACPF_1"/>
    <property type="match status" value="1"/>
</dbReference>
<protein>
    <submittedName>
        <fullName evidence="3">7923_t:CDS:1</fullName>
    </submittedName>
</protein>
<evidence type="ECO:0000256" key="1">
    <source>
        <dbReference type="SAM" id="MobiDB-lite"/>
    </source>
</evidence>
<dbReference type="EMBL" id="CAJVPS010016026">
    <property type="protein sequence ID" value="CAG8688470.1"/>
    <property type="molecule type" value="Genomic_DNA"/>
</dbReference>
<feature type="domain" description="MACPF-like" evidence="2">
    <location>
        <begin position="198"/>
        <end position="352"/>
    </location>
</feature>
<feature type="compositionally biased region" description="Basic and acidic residues" evidence="1">
    <location>
        <begin position="280"/>
        <end position="292"/>
    </location>
</feature>